<name>A0AAV7RTM7_PLEWA</name>
<feature type="region of interest" description="Disordered" evidence="1">
    <location>
        <begin position="49"/>
        <end position="68"/>
    </location>
</feature>
<sequence>MAVNQRLSRRGGHGSFRSRTSTRRLGAGSGAGAAPGIDGLAERALGAALAQQQWDSGRREQRPKQALR</sequence>
<gene>
    <name evidence="2" type="ORF">NDU88_008850</name>
</gene>
<reference evidence="2" key="1">
    <citation type="journal article" date="2022" name="bioRxiv">
        <title>Sequencing and chromosome-scale assembly of the giantPleurodeles waltlgenome.</title>
        <authorList>
            <person name="Brown T."/>
            <person name="Elewa A."/>
            <person name="Iarovenko S."/>
            <person name="Subramanian E."/>
            <person name="Araus A.J."/>
            <person name="Petzold A."/>
            <person name="Susuki M."/>
            <person name="Suzuki K.-i.T."/>
            <person name="Hayashi T."/>
            <person name="Toyoda A."/>
            <person name="Oliveira C."/>
            <person name="Osipova E."/>
            <person name="Leigh N.D."/>
            <person name="Simon A."/>
            <person name="Yun M.H."/>
        </authorList>
    </citation>
    <scope>NUCLEOTIDE SEQUENCE</scope>
    <source>
        <strain evidence="2">20211129_DDA</strain>
        <tissue evidence="2">Liver</tissue>
    </source>
</reference>
<feature type="region of interest" description="Disordered" evidence="1">
    <location>
        <begin position="1"/>
        <end position="37"/>
    </location>
</feature>
<evidence type="ECO:0000313" key="2">
    <source>
        <dbReference type="EMBL" id="KAJ1156126.1"/>
    </source>
</evidence>
<protein>
    <submittedName>
        <fullName evidence="2">Uncharacterized protein</fullName>
    </submittedName>
</protein>
<accession>A0AAV7RTM7</accession>
<proteinExistence type="predicted"/>
<dbReference type="Proteomes" id="UP001066276">
    <property type="component" value="Chromosome 5"/>
</dbReference>
<keyword evidence="3" id="KW-1185">Reference proteome</keyword>
<evidence type="ECO:0000256" key="1">
    <source>
        <dbReference type="SAM" id="MobiDB-lite"/>
    </source>
</evidence>
<evidence type="ECO:0000313" key="3">
    <source>
        <dbReference type="Proteomes" id="UP001066276"/>
    </source>
</evidence>
<comment type="caution">
    <text evidence="2">The sequence shown here is derived from an EMBL/GenBank/DDBJ whole genome shotgun (WGS) entry which is preliminary data.</text>
</comment>
<dbReference type="EMBL" id="JANPWB010000009">
    <property type="protein sequence ID" value="KAJ1156126.1"/>
    <property type="molecule type" value="Genomic_DNA"/>
</dbReference>
<dbReference type="AlphaFoldDB" id="A0AAV7RTM7"/>
<feature type="compositionally biased region" description="Basic and acidic residues" evidence="1">
    <location>
        <begin position="56"/>
        <end position="68"/>
    </location>
</feature>
<organism evidence="2 3">
    <name type="scientific">Pleurodeles waltl</name>
    <name type="common">Iberian ribbed newt</name>
    <dbReference type="NCBI Taxonomy" id="8319"/>
    <lineage>
        <taxon>Eukaryota</taxon>
        <taxon>Metazoa</taxon>
        <taxon>Chordata</taxon>
        <taxon>Craniata</taxon>
        <taxon>Vertebrata</taxon>
        <taxon>Euteleostomi</taxon>
        <taxon>Amphibia</taxon>
        <taxon>Batrachia</taxon>
        <taxon>Caudata</taxon>
        <taxon>Salamandroidea</taxon>
        <taxon>Salamandridae</taxon>
        <taxon>Pleurodelinae</taxon>
        <taxon>Pleurodeles</taxon>
    </lineage>
</organism>
<feature type="compositionally biased region" description="Low complexity" evidence="1">
    <location>
        <begin position="15"/>
        <end position="26"/>
    </location>
</feature>